<organism evidence="1 2">
    <name type="scientific">Candidatus Magnetobacterium casense</name>
    <dbReference type="NCBI Taxonomy" id="1455061"/>
    <lineage>
        <taxon>Bacteria</taxon>
        <taxon>Pseudomonadati</taxon>
        <taxon>Nitrospirota</taxon>
        <taxon>Thermodesulfovibrionia</taxon>
        <taxon>Thermodesulfovibrionales</taxon>
        <taxon>Candidatus Magnetobacteriaceae</taxon>
        <taxon>Candidatus Magnetobacterium</taxon>
    </lineage>
</organism>
<protein>
    <recommendedName>
        <fullName evidence="3">Flagellar associated protein</fullName>
    </recommendedName>
</protein>
<reference evidence="1 2" key="1">
    <citation type="journal article" date="2020" name="J Geophys Res Biogeosci">
        <title>Magnetotaxis as an Adaptation to Enable Bacterial Shuttling of Microbial Sulfur and Sulfur Cycling Across Aquatic Oxic#Anoxic Interfaces.</title>
        <authorList>
            <person name="Li J."/>
            <person name="Liu P."/>
            <person name="Wang J."/>
            <person name="Roberts A.P."/>
            <person name="Pan Y."/>
        </authorList>
    </citation>
    <scope>NUCLEOTIDE SEQUENCE [LARGE SCALE GENOMIC DNA]</scope>
    <source>
        <strain evidence="1 2">MYR-1_YQ</strain>
    </source>
</reference>
<proteinExistence type="predicted"/>
<sequence>MYPSSGSGGMFGSKRKELLAPEVSPYFAPQQDWDRIRFLQQQQAAPAVRKLRKGLLSTLQTARRAENPNVQGLIGREALSGYGEGLESAMAGAGGEAQRMYAPEYSADVQAGLLNWQADERRKLLDYEMAQKEYFFDKERRAREGFNRKEPTHTLRNMPFSTSTLGQDLSGGGQITRVANNAPPSVNPQFWASWEDQQVGIRRAEETGRPISDFYTGTAGASGFSEFLSRIPSYGG</sequence>
<evidence type="ECO:0000313" key="2">
    <source>
        <dbReference type="Proteomes" id="UP001196980"/>
    </source>
</evidence>
<dbReference type="Proteomes" id="UP001196980">
    <property type="component" value="Unassembled WGS sequence"/>
</dbReference>
<comment type="caution">
    <text evidence="1">The sequence shown here is derived from an EMBL/GenBank/DDBJ whole genome shotgun (WGS) entry which is preliminary data.</text>
</comment>
<gene>
    <name evidence="1" type="ORF">HWQ67_02485</name>
</gene>
<evidence type="ECO:0008006" key="3">
    <source>
        <dbReference type="Google" id="ProtNLM"/>
    </source>
</evidence>
<accession>A0ABS6RUY6</accession>
<dbReference type="EMBL" id="JABXWD010000024">
    <property type="protein sequence ID" value="MBV6340444.1"/>
    <property type="molecule type" value="Genomic_DNA"/>
</dbReference>
<evidence type="ECO:0000313" key="1">
    <source>
        <dbReference type="EMBL" id="MBV6340444.1"/>
    </source>
</evidence>
<keyword evidence="2" id="KW-1185">Reference proteome</keyword>
<name>A0ABS6RUY6_9BACT</name>
<dbReference type="RefSeq" id="WP_218251065.1">
    <property type="nucleotide sequence ID" value="NZ_JABXWD010000024.1"/>
</dbReference>